<organism evidence="1 2">
    <name type="scientific">Vagococcus coleopterorum</name>
    <dbReference type="NCBI Taxonomy" id="2714946"/>
    <lineage>
        <taxon>Bacteria</taxon>
        <taxon>Bacillati</taxon>
        <taxon>Bacillota</taxon>
        <taxon>Bacilli</taxon>
        <taxon>Lactobacillales</taxon>
        <taxon>Enterococcaceae</taxon>
        <taxon>Vagococcus</taxon>
    </lineage>
</organism>
<evidence type="ECO:0000313" key="1">
    <source>
        <dbReference type="EMBL" id="QIL46196.1"/>
    </source>
</evidence>
<reference evidence="1 2" key="1">
    <citation type="submission" date="2020-03" db="EMBL/GenBank/DDBJ databases">
        <title>Vagococcus sp. nov., isolated from beetles.</title>
        <authorList>
            <person name="Hyun D.-W."/>
            <person name="Bae J.-W."/>
        </authorList>
    </citation>
    <scope>NUCLEOTIDE SEQUENCE [LARGE SCALE GENOMIC DNA]</scope>
    <source>
        <strain evidence="1 2">HDW17A</strain>
    </source>
</reference>
<keyword evidence="2" id="KW-1185">Reference proteome</keyword>
<gene>
    <name evidence="1" type="ORF">G7081_03465</name>
</gene>
<protein>
    <submittedName>
        <fullName evidence="1">Uncharacterized protein</fullName>
    </submittedName>
</protein>
<name>A0A6G8AMG8_9ENTE</name>
<accession>A0A6G8AMG8</accession>
<dbReference type="EMBL" id="CP049886">
    <property type="protein sequence ID" value="QIL46196.1"/>
    <property type="molecule type" value="Genomic_DNA"/>
</dbReference>
<dbReference type="KEGG" id="vah:G7081_03465"/>
<dbReference type="RefSeq" id="WP_166007431.1">
    <property type="nucleotide sequence ID" value="NZ_CP049886.1"/>
</dbReference>
<sequence length="532" mass="62241">MQKTDYINCWKEKNEVGLDEVTDTFINLFKKPDFLPSIYHPILYKYLKNPQIKHWDKELFTFSYTKIRELERSIGKENMSITLLSNFHLLSTAYQNLLDIESRILLMNRFKGSEELKAKIFNINIYNDLLNGVFGELLKLFITFESAKDNKNLSQKTLKPQIELLESNKRGYQNITALADANIRNAISHGGVKVVGPKIYFSFRIGKEHFQHESTVYDFKDSLLRLFDGVSGIILSWFSYLCEENISYNEVSGNSLINEETSLFFEKLSMSTLLTACDKVYQVDIDNESGKRKHINVEFIGTDLDVDQRILFGIYTAERIFHLRQLNQEDTVMISFNSPKTVTSFFTINCSDINNLSNGKITVEDVSKIIYQSGNVLMFPVNDEDRNEFEDSFRHYSDIETQDYHITEIEDISLENEKRIKAVVYLNRAKRPNHVEKNISEIVEQLKKLETYGFASNKVKHGKMDADLIYLILYKKEVRKGKDRALYPTNDNFIAQIQYDNKMKFPIRNAFVDPNLKLRRYKTIEYNWNPNF</sequence>
<proteinExistence type="predicted"/>
<dbReference type="Proteomes" id="UP000500890">
    <property type="component" value="Chromosome"/>
</dbReference>
<dbReference type="AlphaFoldDB" id="A0A6G8AMG8"/>
<evidence type="ECO:0000313" key="2">
    <source>
        <dbReference type="Proteomes" id="UP000500890"/>
    </source>
</evidence>